<dbReference type="PROSITE" id="PS51819">
    <property type="entry name" value="VOC"/>
    <property type="match status" value="1"/>
</dbReference>
<feature type="domain" description="VOC" evidence="1">
    <location>
        <begin position="7"/>
        <end position="122"/>
    </location>
</feature>
<dbReference type="InterPro" id="IPR029068">
    <property type="entry name" value="Glyas_Bleomycin-R_OHBP_Dase"/>
</dbReference>
<dbReference type="Proteomes" id="UP000182126">
    <property type="component" value="Chromosome I"/>
</dbReference>
<dbReference type="eggNOG" id="COG0346">
    <property type="taxonomic scope" value="Bacteria"/>
</dbReference>
<evidence type="ECO:0000313" key="2">
    <source>
        <dbReference type="EMBL" id="SDS28001.1"/>
    </source>
</evidence>
<organism evidence="2 3">
    <name type="scientific">Microbacterium paraoxydans</name>
    <dbReference type="NCBI Taxonomy" id="199592"/>
    <lineage>
        <taxon>Bacteria</taxon>
        <taxon>Bacillati</taxon>
        <taxon>Actinomycetota</taxon>
        <taxon>Actinomycetes</taxon>
        <taxon>Micrococcales</taxon>
        <taxon>Microbacteriaceae</taxon>
        <taxon>Microbacterium</taxon>
    </lineage>
</organism>
<gene>
    <name evidence="2" type="ORF">SAMN04489809_1500</name>
</gene>
<dbReference type="InterPro" id="IPR004360">
    <property type="entry name" value="Glyas_Fos-R_dOase_dom"/>
</dbReference>
<dbReference type="SUPFAM" id="SSF54593">
    <property type="entry name" value="Glyoxalase/Bleomycin resistance protein/Dihydroxybiphenyl dioxygenase"/>
    <property type="match status" value="1"/>
</dbReference>
<dbReference type="AlphaFoldDB" id="A0A1H1QWR2"/>
<dbReference type="CDD" id="cd06587">
    <property type="entry name" value="VOC"/>
    <property type="match status" value="1"/>
</dbReference>
<protein>
    <submittedName>
        <fullName evidence="2">Glyoxalase-like domain-containing protein</fullName>
    </submittedName>
</protein>
<dbReference type="RefSeq" id="WP_060922709.1">
    <property type="nucleotide sequence ID" value="NZ_LT629770.1"/>
</dbReference>
<evidence type="ECO:0000313" key="3">
    <source>
        <dbReference type="Proteomes" id="UP000182126"/>
    </source>
</evidence>
<sequence length="124" mass="13499">MASVLAGLDHIQLPVTDLAASSAWYERLLGFRVLTDYGSSAMLRAEGGPDLMLWEAPGHSPMKLMVSGEERPVFFLRTTEIHALAERFAAEGVDVESFDDGGFALFLKFFDPDGTLLGLIQHAA</sequence>
<evidence type="ECO:0000259" key="1">
    <source>
        <dbReference type="PROSITE" id="PS51819"/>
    </source>
</evidence>
<dbReference type="Pfam" id="PF00903">
    <property type="entry name" value="Glyoxalase"/>
    <property type="match status" value="1"/>
</dbReference>
<dbReference type="Gene3D" id="3.10.180.10">
    <property type="entry name" value="2,3-Dihydroxybiphenyl 1,2-Dioxygenase, domain 1"/>
    <property type="match status" value="1"/>
</dbReference>
<reference evidence="2 3" key="1">
    <citation type="submission" date="2016-10" db="EMBL/GenBank/DDBJ databases">
        <authorList>
            <person name="de Groot N.N."/>
        </authorList>
    </citation>
    <scope>NUCLEOTIDE SEQUENCE [LARGE SCALE GENOMIC DNA]</scope>
    <source>
        <strain evidence="2 3">DSM 15019</strain>
    </source>
</reference>
<accession>A0A1H1QWR2</accession>
<proteinExistence type="predicted"/>
<dbReference type="EMBL" id="LT629770">
    <property type="protein sequence ID" value="SDS28001.1"/>
    <property type="molecule type" value="Genomic_DNA"/>
</dbReference>
<dbReference type="GeneID" id="36300215"/>
<dbReference type="InterPro" id="IPR037523">
    <property type="entry name" value="VOC_core"/>
</dbReference>
<name>A0A1H1QWR2_9MICO</name>